<keyword evidence="5 7" id="KW-1133">Transmembrane helix</keyword>
<dbReference type="RefSeq" id="WP_188561119.1">
    <property type="nucleotide sequence ID" value="NZ_BMGY01000008.1"/>
</dbReference>
<evidence type="ECO:0000256" key="2">
    <source>
        <dbReference type="ARBA" id="ARBA00022448"/>
    </source>
</evidence>
<evidence type="ECO:0000256" key="5">
    <source>
        <dbReference type="ARBA" id="ARBA00022989"/>
    </source>
</evidence>
<evidence type="ECO:0000256" key="7">
    <source>
        <dbReference type="RuleBase" id="RU363032"/>
    </source>
</evidence>
<keyword evidence="6 7" id="KW-0472">Membrane</keyword>
<feature type="transmembrane region" description="Helical" evidence="7">
    <location>
        <begin position="132"/>
        <end position="148"/>
    </location>
</feature>
<dbReference type="Pfam" id="PF00528">
    <property type="entry name" value="BPD_transp_1"/>
    <property type="match status" value="1"/>
</dbReference>
<dbReference type="PANTHER" id="PTHR43386:SF1">
    <property type="entry name" value="D,D-DIPEPTIDE TRANSPORT SYSTEM PERMEASE PROTEIN DDPC-RELATED"/>
    <property type="match status" value="1"/>
</dbReference>
<feature type="domain" description="ABC transmembrane type-1" evidence="8">
    <location>
        <begin position="122"/>
        <end position="318"/>
    </location>
</feature>
<organism evidence="9 10">
    <name type="scientific">Hymenobacter frigidus</name>
    <dbReference type="NCBI Taxonomy" id="1524095"/>
    <lineage>
        <taxon>Bacteria</taxon>
        <taxon>Pseudomonadati</taxon>
        <taxon>Bacteroidota</taxon>
        <taxon>Cytophagia</taxon>
        <taxon>Cytophagales</taxon>
        <taxon>Hymenobacteraceae</taxon>
        <taxon>Hymenobacter</taxon>
    </lineage>
</organism>
<dbReference type="Proteomes" id="UP000637774">
    <property type="component" value="Unassembled WGS sequence"/>
</dbReference>
<evidence type="ECO:0000256" key="6">
    <source>
        <dbReference type="ARBA" id="ARBA00023136"/>
    </source>
</evidence>
<name>A0ABQ2A121_9BACT</name>
<proteinExistence type="inferred from homology"/>
<keyword evidence="4 7" id="KW-0812">Transmembrane</keyword>
<dbReference type="InterPro" id="IPR050366">
    <property type="entry name" value="BP-dependent_transpt_permease"/>
</dbReference>
<evidence type="ECO:0000259" key="8">
    <source>
        <dbReference type="PROSITE" id="PS50928"/>
    </source>
</evidence>
<feature type="transmembrane region" description="Helical" evidence="7">
    <location>
        <begin position="296"/>
        <end position="317"/>
    </location>
</feature>
<keyword evidence="2 7" id="KW-0813">Transport</keyword>
<dbReference type="InterPro" id="IPR000515">
    <property type="entry name" value="MetI-like"/>
</dbReference>
<protein>
    <submittedName>
        <fullName evidence="9">Peptide ABC transporter permease</fullName>
    </submittedName>
</protein>
<sequence>MARLSSGSRSWSHKAACVWLALVVLVAGLAGVLPLPYLPSVPDLAHIAQPPFATSQHWLGTDPQGRDVLSVLVFGARTAVLLTLPAAALSALLGALAGGAAGFWGNKARLPVPYWLLATGGAWWALRLPIPTLALVIAAGGLVVAALARLRQRPFPTWAVPINAIVMGTATTLDTIPRLILVVAVAAGAGVSSAGLLGLLTLTAWPHPARLVRAQMLRIRELPFVEAAHAAGLPAFQVWFRHALPHALQPLRTAMPLSVASLLGLESTLSFLGVGLPPEVASWGRLLSTVRQEPAAWWLFLFPAICLIFTILSLLNLSRQQPVAA</sequence>
<comment type="caution">
    <text evidence="9">The sequence shown here is derived from an EMBL/GenBank/DDBJ whole genome shotgun (WGS) entry which is preliminary data.</text>
</comment>
<dbReference type="PROSITE" id="PS50928">
    <property type="entry name" value="ABC_TM1"/>
    <property type="match status" value="1"/>
</dbReference>
<feature type="transmembrane region" description="Helical" evidence="7">
    <location>
        <begin position="68"/>
        <end position="96"/>
    </location>
</feature>
<evidence type="ECO:0000256" key="1">
    <source>
        <dbReference type="ARBA" id="ARBA00004651"/>
    </source>
</evidence>
<dbReference type="Gene3D" id="1.10.3720.10">
    <property type="entry name" value="MetI-like"/>
    <property type="match status" value="1"/>
</dbReference>
<dbReference type="InterPro" id="IPR035906">
    <property type="entry name" value="MetI-like_sf"/>
</dbReference>
<reference evidence="10" key="1">
    <citation type="journal article" date="2019" name="Int. J. Syst. Evol. Microbiol.">
        <title>The Global Catalogue of Microorganisms (GCM) 10K type strain sequencing project: providing services to taxonomists for standard genome sequencing and annotation.</title>
        <authorList>
            <consortium name="The Broad Institute Genomics Platform"/>
            <consortium name="The Broad Institute Genome Sequencing Center for Infectious Disease"/>
            <person name="Wu L."/>
            <person name="Ma J."/>
        </authorList>
    </citation>
    <scope>NUCLEOTIDE SEQUENCE [LARGE SCALE GENOMIC DNA]</scope>
    <source>
        <strain evidence="10">CGMCC 1.14966</strain>
    </source>
</reference>
<keyword evidence="10" id="KW-1185">Reference proteome</keyword>
<accession>A0ABQ2A121</accession>
<dbReference type="EMBL" id="BMGY01000008">
    <property type="protein sequence ID" value="GGH82865.1"/>
    <property type="molecule type" value="Genomic_DNA"/>
</dbReference>
<comment type="subcellular location">
    <subcellularLocation>
        <location evidence="1 7">Cell membrane</location>
        <topology evidence="1 7">Multi-pass membrane protein</topology>
    </subcellularLocation>
</comment>
<dbReference type="PANTHER" id="PTHR43386">
    <property type="entry name" value="OLIGOPEPTIDE TRANSPORT SYSTEM PERMEASE PROTEIN APPC"/>
    <property type="match status" value="1"/>
</dbReference>
<feature type="transmembrane region" description="Helical" evidence="7">
    <location>
        <begin position="179"/>
        <end position="205"/>
    </location>
</feature>
<gene>
    <name evidence="9" type="ORF">GCM10011495_11720</name>
</gene>
<comment type="similarity">
    <text evidence="7">Belongs to the binding-protein-dependent transport system permease family.</text>
</comment>
<evidence type="ECO:0000256" key="3">
    <source>
        <dbReference type="ARBA" id="ARBA00022475"/>
    </source>
</evidence>
<evidence type="ECO:0000256" key="4">
    <source>
        <dbReference type="ARBA" id="ARBA00022692"/>
    </source>
</evidence>
<dbReference type="CDD" id="cd06261">
    <property type="entry name" value="TM_PBP2"/>
    <property type="match status" value="1"/>
</dbReference>
<evidence type="ECO:0000313" key="9">
    <source>
        <dbReference type="EMBL" id="GGH82865.1"/>
    </source>
</evidence>
<evidence type="ECO:0000313" key="10">
    <source>
        <dbReference type="Proteomes" id="UP000637774"/>
    </source>
</evidence>
<dbReference type="SUPFAM" id="SSF161098">
    <property type="entry name" value="MetI-like"/>
    <property type="match status" value="1"/>
</dbReference>
<keyword evidence="3" id="KW-1003">Cell membrane</keyword>